<dbReference type="InterPro" id="IPR027443">
    <property type="entry name" value="IPNS-like_sf"/>
</dbReference>
<keyword evidence="1" id="KW-0479">Metal-binding</keyword>
<dbReference type="PANTHER" id="PTHR47991">
    <property type="entry name" value="OXOGLUTARATE/IRON-DEPENDENT DIOXYGENASE"/>
    <property type="match status" value="1"/>
</dbReference>
<evidence type="ECO:0000256" key="1">
    <source>
        <dbReference type="ARBA" id="ARBA00022723"/>
    </source>
</evidence>
<feature type="domain" description="Isopenicillin N synthase-like Fe(2+) 2OG dioxygenase" evidence="4">
    <location>
        <begin position="3"/>
        <end position="64"/>
    </location>
</feature>
<evidence type="ECO:0000256" key="3">
    <source>
        <dbReference type="ARBA" id="ARBA00023004"/>
    </source>
</evidence>
<accession>A0A2P5C8N8</accession>
<dbReference type="GO" id="GO:0031418">
    <property type="term" value="F:L-ascorbic acid binding"/>
    <property type="evidence" value="ECO:0007669"/>
    <property type="project" value="UniProtKB-KW"/>
</dbReference>
<dbReference type="AlphaFoldDB" id="A0A2P5C8N8"/>
<dbReference type="InterPro" id="IPR044861">
    <property type="entry name" value="IPNS-like_FE2OG_OXY"/>
</dbReference>
<name>A0A2P5C8N8_PARAD</name>
<dbReference type="Proteomes" id="UP000237105">
    <property type="component" value="Unassembled WGS sequence"/>
</dbReference>
<evidence type="ECO:0000313" key="5">
    <source>
        <dbReference type="EMBL" id="PON57351.1"/>
    </source>
</evidence>
<keyword evidence="2" id="KW-0847">Vitamin C</keyword>
<organism evidence="5 6">
    <name type="scientific">Parasponia andersonii</name>
    <name type="common">Sponia andersonii</name>
    <dbReference type="NCBI Taxonomy" id="3476"/>
    <lineage>
        <taxon>Eukaryota</taxon>
        <taxon>Viridiplantae</taxon>
        <taxon>Streptophyta</taxon>
        <taxon>Embryophyta</taxon>
        <taxon>Tracheophyta</taxon>
        <taxon>Spermatophyta</taxon>
        <taxon>Magnoliopsida</taxon>
        <taxon>eudicotyledons</taxon>
        <taxon>Gunneridae</taxon>
        <taxon>Pentapetalae</taxon>
        <taxon>rosids</taxon>
        <taxon>fabids</taxon>
        <taxon>Rosales</taxon>
        <taxon>Cannabaceae</taxon>
        <taxon>Parasponia</taxon>
    </lineage>
</organism>
<reference evidence="6" key="1">
    <citation type="submission" date="2016-06" db="EMBL/GenBank/DDBJ databases">
        <title>Parallel loss of symbiosis genes in relatives of nitrogen-fixing non-legume Parasponia.</title>
        <authorList>
            <person name="Van Velzen R."/>
            <person name="Holmer R."/>
            <person name="Bu F."/>
            <person name="Rutten L."/>
            <person name="Van Zeijl A."/>
            <person name="Liu W."/>
            <person name="Santuari L."/>
            <person name="Cao Q."/>
            <person name="Sharma T."/>
            <person name="Shen D."/>
            <person name="Roswanjaya Y."/>
            <person name="Wardhani T."/>
            <person name="Kalhor M.S."/>
            <person name="Jansen J."/>
            <person name="Van den Hoogen J."/>
            <person name="Gungor B."/>
            <person name="Hartog M."/>
            <person name="Hontelez J."/>
            <person name="Verver J."/>
            <person name="Yang W.-C."/>
            <person name="Schijlen E."/>
            <person name="Repin R."/>
            <person name="Schilthuizen M."/>
            <person name="Schranz E."/>
            <person name="Heidstra R."/>
            <person name="Miyata K."/>
            <person name="Fedorova E."/>
            <person name="Kohlen W."/>
            <person name="Bisseling T."/>
            <person name="Smit S."/>
            <person name="Geurts R."/>
        </authorList>
    </citation>
    <scope>NUCLEOTIDE SEQUENCE [LARGE SCALE GENOMIC DNA]</scope>
    <source>
        <strain evidence="6">cv. WU1-14</strain>
    </source>
</reference>
<dbReference type="InterPro" id="IPR050295">
    <property type="entry name" value="Plant_2OG-oxidoreductases"/>
</dbReference>
<dbReference type="STRING" id="3476.A0A2P5C8N8"/>
<protein>
    <submittedName>
        <fullName evidence="5">Isopenicillin N synthase-like</fullName>
    </submittedName>
</protein>
<evidence type="ECO:0000313" key="6">
    <source>
        <dbReference type="Proteomes" id="UP000237105"/>
    </source>
</evidence>
<keyword evidence="3" id="KW-0408">Iron</keyword>
<evidence type="ECO:0000259" key="4">
    <source>
        <dbReference type="Pfam" id="PF03171"/>
    </source>
</evidence>
<dbReference type="Gene3D" id="2.60.120.330">
    <property type="entry name" value="B-lactam Antibiotic, Isopenicillin N Synthase, Chain"/>
    <property type="match status" value="1"/>
</dbReference>
<keyword evidence="6" id="KW-1185">Reference proteome</keyword>
<dbReference type="SUPFAM" id="SSF51197">
    <property type="entry name" value="Clavaminate synthase-like"/>
    <property type="match status" value="1"/>
</dbReference>
<comment type="caution">
    <text evidence="5">The sequence shown here is derived from an EMBL/GenBank/DDBJ whole genome shotgun (WGS) entry which is preliminary data.</text>
</comment>
<dbReference type="GO" id="GO:0046872">
    <property type="term" value="F:metal ion binding"/>
    <property type="evidence" value="ECO:0007669"/>
    <property type="project" value="UniProtKB-KW"/>
</dbReference>
<gene>
    <name evidence="5" type="ORF">PanWU01x14_174680</name>
</gene>
<dbReference type="OrthoDB" id="1182225at2759"/>
<proteinExistence type="predicted"/>
<evidence type="ECO:0000256" key="2">
    <source>
        <dbReference type="ARBA" id="ARBA00022896"/>
    </source>
</evidence>
<dbReference type="EMBL" id="JXTB01000160">
    <property type="protein sequence ID" value="PON57351.1"/>
    <property type="molecule type" value="Genomic_DNA"/>
</dbReference>
<sequence length="69" mass="7787">MAALRYFPETESESNRITEHEDANCITFVFQDEFGGLEICKNKEWIPVLPIQSTIVVNLGDVIQENSGV</sequence>
<dbReference type="Pfam" id="PF03171">
    <property type="entry name" value="2OG-FeII_Oxy"/>
    <property type="match status" value="1"/>
</dbReference>